<sequence length="300" mass="34085">MGTFFKQIYRYTHARPFRHNENLWPYVKIKRAASGEIVELRYRKRPVPLVRLADLQGGFTGDVLLTATGPSVKNLCLENFPAMPAMGVNGAYFLHDRVDFRFYVIVDMGFIDQKPEIIGEIIDDPRLTLFTTVHGVAKIIDTFSLERVKCGFAVIEDAAFKIYQPKIANDDLWPVYQDNPAVVFAADRKDIAFSHDIRSGIFDAGTVAYWAFQILTFLGFERLYIIGLDMNNFHQPRFYEAAENKLPTDLADKVAGLVMPSFSHASQLMKARNITIKNLSITSAISNDIFDKVDPDELFK</sequence>
<organism evidence="1 2">
    <name type="scientific">Serratia ficaria</name>
    <dbReference type="NCBI Taxonomy" id="61651"/>
    <lineage>
        <taxon>Bacteria</taxon>
        <taxon>Pseudomonadati</taxon>
        <taxon>Pseudomonadota</taxon>
        <taxon>Gammaproteobacteria</taxon>
        <taxon>Enterobacterales</taxon>
        <taxon>Yersiniaceae</taxon>
        <taxon>Serratia</taxon>
    </lineage>
</organism>
<evidence type="ECO:0000313" key="2">
    <source>
        <dbReference type="Proteomes" id="UP000215134"/>
    </source>
</evidence>
<proteinExistence type="predicted"/>
<dbReference type="GeneID" id="75029879"/>
<dbReference type="OrthoDB" id="9177936at2"/>
<protein>
    <submittedName>
        <fullName evidence="1">Lipopolysaccharide core biosynthesis protein</fullName>
    </submittedName>
</protein>
<dbReference type="AlphaFoldDB" id="A0A240CEF1"/>
<keyword evidence="2" id="KW-1185">Reference proteome</keyword>
<dbReference type="EMBL" id="LT906479">
    <property type="protein sequence ID" value="SNW06354.1"/>
    <property type="molecule type" value="Genomic_DNA"/>
</dbReference>
<gene>
    <name evidence="1" type="ORF">SAMEA4384070_04761</name>
</gene>
<dbReference type="Proteomes" id="UP000215134">
    <property type="component" value="Chromosome 1"/>
</dbReference>
<evidence type="ECO:0000313" key="1">
    <source>
        <dbReference type="EMBL" id="SNW06354.1"/>
    </source>
</evidence>
<reference evidence="1 2" key="1">
    <citation type="submission" date="2017-06" db="EMBL/GenBank/DDBJ databases">
        <authorList>
            <consortium name="Pathogen Informatics"/>
        </authorList>
    </citation>
    <scope>NUCLEOTIDE SEQUENCE [LARGE SCALE GENOMIC DNA]</scope>
    <source>
        <strain evidence="1 2">NCTC12148</strain>
    </source>
</reference>
<dbReference type="KEGG" id="sfj:SAMEA4384070_4761"/>
<name>A0A240CEF1_SERFI</name>
<dbReference type="RefSeq" id="WP_095099846.1">
    <property type="nucleotide sequence ID" value="NZ_CAMIQD010000008.1"/>
</dbReference>
<dbReference type="STRING" id="1411141.GCA_001590885_04016"/>
<dbReference type="Gene3D" id="3.90.1480.10">
    <property type="entry name" value="Alpha-2,3-sialyltransferase"/>
    <property type="match status" value="1"/>
</dbReference>
<accession>A0A240CEF1</accession>